<dbReference type="InterPro" id="IPR002486">
    <property type="entry name" value="Col_cuticle_N"/>
</dbReference>
<dbReference type="Gene3D" id="1.20.5.320">
    <property type="entry name" value="6-Phosphogluconate Dehydrogenase, domain 3"/>
    <property type="match status" value="1"/>
</dbReference>
<keyword evidence="3" id="KW-1133">Transmembrane helix</keyword>
<reference evidence="6" key="1">
    <citation type="submission" date="2022-11" db="UniProtKB">
        <authorList>
            <consortium name="WormBaseParasite"/>
        </authorList>
    </citation>
    <scope>IDENTIFICATION</scope>
</reference>
<keyword evidence="5" id="KW-1185">Reference proteome</keyword>
<evidence type="ECO:0000313" key="6">
    <source>
        <dbReference type="WBParaSite" id="PSAMB.scaffold2328size23850.g17355.t1"/>
    </source>
</evidence>
<dbReference type="Proteomes" id="UP000887566">
    <property type="component" value="Unplaced"/>
</dbReference>
<dbReference type="SMART" id="SM01088">
    <property type="entry name" value="Col_cuticle_N"/>
    <property type="match status" value="1"/>
</dbReference>
<evidence type="ECO:0000256" key="1">
    <source>
        <dbReference type="ARBA" id="ARBA00022737"/>
    </source>
</evidence>
<name>A0A914VSL3_9BILA</name>
<feature type="compositionally biased region" description="Gly residues" evidence="2">
    <location>
        <begin position="255"/>
        <end position="264"/>
    </location>
</feature>
<evidence type="ECO:0000259" key="4">
    <source>
        <dbReference type="SMART" id="SM01088"/>
    </source>
</evidence>
<keyword evidence="3" id="KW-0812">Transmembrane</keyword>
<keyword evidence="1" id="KW-0677">Repeat</keyword>
<dbReference type="Pfam" id="PF01391">
    <property type="entry name" value="Collagen"/>
    <property type="match status" value="2"/>
</dbReference>
<proteinExistence type="predicted"/>
<evidence type="ECO:0000256" key="2">
    <source>
        <dbReference type="SAM" id="MobiDB-lite"/>
    </source>
</evidence>
<dbReference type="InterPro" id="IPR008160">
    <property type="entry name" value="Collagen"/>
</dbReference>
<dbReference type="AlphaFoldDB" id="A0A914VSL3"/>
<feature type="compositionally biased region" description="Low complexity" evidence="2">
    <location>
        <begin position="204"/>
        <end position="214"/>
    </location>
</feature>
<sequence>MLCFAYTSTLVQDTNRPVKLINLAQTSPDPFSSPAIFRPKYNRYLWCREASVKRFGTVEVTASNQSHSNASDGRERRGEEGGDFCKLRVQRSEASITSPVSRLFPLAWKMSAHLAAYSAIGLSAIAMLVCVVTVPKLTLMISDISEQLVVDMDEFKAIENDIYASYRHKRVSGSIISRHVRQASGGGQCNCNSANTCPPGPPGAAGEPGVDGTPGAPGPVGAPGLEGNMPAINYDHDKKCRACPHGPPGPPGSPGEQGGAGQKGAPGPSGNNGEDGPAGTPGPAGPAGEAGPDGKAGEAGPAGENGTEGSKGEPGPAGAPGPAGDKGPAGQPGGEGKNGEQGREGPAGPPGEAGPAGENGPAGPPGPNGEPGKDATYCPCPKRSFMAKVKKAKA</sequence>
<feature type="transmembrane region" description="Helical" evidence="3">
    <location>
        <begin position="114"/>
        <end position="134"/>
    </location>
</feature>
<feature type="domain" description="Nematode cuticle collagen N-terminal" evidence="4">
    <location>
        <begin position="114"/>
        <end position="166"/>
    </location>
</feature>
<dbReference type="PANTHER" id="PTHR24637">
    <property type="entry name" value="COLLAGEN"/>
    <property type="match status" value="1"/>
</dbReference>
<dbReference type="WBParaSite" id="PSAMB.scaffold2328size23850.g17355.t1">
    <property type="protein sequence ID" value="PSAMB.scaffold2328size23850.g17355.t1"/>
    <property type="gene ID" value="PSAMB.scaffold2328size23850.g17355"/>
</dbReference>
<accession>A0A914VSL3</accession>
<dbReference type="Pfam" id="PF01484">
    <property type="entry name" value="Col_cuticle_N"/>
    <property type="match status" value="1"/>
</dbReference>
<dbReference type="PANTHER" id="PTHR24637:SF334">
    <property type="entry name" value="NEMATODE CUTICLE COLLAGEN N-TERMINAL DOMAIN-CONTAINING PROTEIN"/>
    <property type="match status" value="1"/>
</dbReference>
<feature type="compositionally biased region" description="Low complexity" evidence="2">
    <location>
        <begin position="265"/>
        <end position="278"/>
    </location>
</feature>
<dbReference type="GO" id="GO:0042302">
    <property type="term" value="F:structural constituent of cuticle"/>
    <property type="evidence" value="ECO:0007669"/>
    <property type="project" value="InterPro"/>
</dbReference>
<feature type="region of interest" description="Disordered" evidence="2">
    <location>
        <begin position="201"/>
        <end position="394"/>
    </location>
</feature>
<organism evidence="5 6">
    <name type="scientific">Plectus sambesii</name>
    <dbReference type="NCBI Taxonomy" id="2011161"/>
    <lineage>
        <taxon>Eukaryota</taxon>
        <taxon>Metazoa</taxon>
        <taxon>Ecdysozoa</taxon>
        <taxon>Nematoda</taxon>
        <taxon>Chromadorea</taxon>
        <taxon>Plectida</taxon>
        <taxon>Plectina</taxon>
        <taxon>Plectoidea</taxon>
        <taxon>Plectidae</taxon>
        <taxon>Plectus</taxon>
    </lineage>
</organism>
<protein>
    <submittedName>
        <fullName evidence="6">Nematode cuticle collagen N-terminal domain-containing protein</fullName>
    </submittedName>
</protein>
<keyword evidence="3" id="KW-0472">Membrane</keyword>
<evidence type="ECO:0000313" key="5">
    <source>
        <dbReference type="Proteomes" id="UP000887566"/>
    </source>
</evidence>
<evidence type="ECO:0000256" key="3">
    <source>
        <dbReference type="SAM" id="Phobius"/>
    </source>
</evidence>
<feature type="compositionally biased region" description="Low complexity" evidence="2">
    <location>
        <begin position="298"/>
        <end position="329"/>
    </location>
</feature>